<name>A0AAD1L3N2_CITBR</name>
<evidence type="ECO:0000256" key="1">
    <source>
        <dbReference type="ARBA" id="ARBA00004167"/>
    </source>
</evidence>
<keyword evidence="2" id="KW-0812">Transmembrane</keyword>
<evidence type="ECO:0000256" key="2">
    <source>
        <dbReference type="SAM" id="Phobius"/>
    </source>
</evidence>
<reference evidence="3" key="1">
    <citation type="submission" date="2022-07" db="EMBL/GenBank/DDBJ databases">
        <title>Complete genome sequence of carbapenem-resistant Citrobacter spp. in Japan.</title>
        <authorList>
            <person name="Maehana S."/>
            <person name="Suzuki M."/>
            <person name="Kitasato H."/>
        </authorList>
    </citation>
    <scope>NUCLEOTIDE SEQUENCE</scope>
    <source>
        <strain evidence="3">KAM621</strain>
    </source>
</reference>
<dbReference type="RefSeq" id="WP_326978004.1">
    <property type="nucleotide sequence ID" value="NZ_AP026382.1"/>
</dbReference>
<dbReference type="EMBL" id="AP026382">
    <property type="protein sequence ID" value="BDN98128.1"/>
    <property type="molecule type" value="Genomic_DNA"/>
</dbReference>
<evidence type="ECO:0000313" key="4">
    <source>
        <dbReference type="Proteomes" id="UP001058317"/>
    </source>
</evidence>
<feature type="transmembrane region" description="Helical" evidence="2">
    <location>
        <begin position="20"/>
        <end position="40"/>
    </location>
</feature>
<dbReference type="PROSITE" id="PS00409">
    <property type="entry name" value="PROKAR_NTER_METHYL"/>
    <property type="match status" value="1"/>
</dbReference>
<dbReference type="AlphaFoldDB" id="A0AAD1L3N2"/>
<evidence type="ECO:0000313" key="3">
    <source>
        <dbReference type="EMBL" id="BDN98128.1"/>
    </source>
</evidence>
<sequence length="240" mass="25089">MEKKAAQYRELKKQKGVTLLEIIIVLGIIGIIAAGVVILAQRAFASQDMTDVVDNSNTIRVAMTEVYRDANGYPGSTSLAGITKAQLDADKAATSPSYPGPVLTMLKMGKLTSSEAFNNFSNEPFEIGPAGIGATADKPKGFYIAVNGLSQEECRNLISQTGSEWDYVETQVVAAGANTSYLVAPAISPAVAVPTLVMGVDPSGSIVKTLKKDTLTPDIITGSTVCTDQGSANAVILGSR</sequence>
<dbReference type="GO" id="GO:0043230">
    <property type="term" value="C:extracellular organelle"/>
    <property type="evidence" value="ECO:0007669"/>
    <property type="project" value="InterPro"/>
</dbReference>
<proteinExistence type="predicted"/>
<keyword evidence="2" id="KW-1133">Transmembrane helix</keyword>
<protein>
    <submittedName>
        <fullName evidence="3">Toxin coregulated pilin subunit TcpA</fullName>
    </submittedName>
</protein>
<dbReference type="Proteomes" id="UP001058317">
    <property type="component" value="Chromosome"/>
</dbReference>
<accession>A0AAD1L3N2</accession>
<dbReference type="InterPro" id="IPR010271">
    <property type="entry name" value="TcpA"/>
</dbReference>
<comment type="subcellular location">
    <subcellularLocation>
        <location evidence="1">Membrane</location>
        <topology evidence="1">Single-pass membrane protein</topology>
    </subcellularLocation>
</comment>
<keyword evidence="2" id="KW-0472">Membrane</keyword>
<dbReference type="InterPro" id="IPR012902">
    <property type="entry name" value="N_methyl_site"/>
</dbReference>
<dbReference type="Gene3D" id="3.30.1690.10">
    <property type="entry name" value="TcpA-like pilin"/>
    <property type="match status" value="1"/>
</dbReference>
<dbReference type="GO" id="GO:0016020">
    <property type="term" value="C:membrane"/>
    <property type="evidence" value="ECO:0007669"/>
    <property type="project" value="UniProtKB-SubCell"/>
</dbReference>
<dbReference type="SUPFAM" id="SSF54523">
    <property type="entry name" value="Pili subunits"/>
    <property type="match status" value="1"/>
</dbReference>
<dbReference type="GO" id="GO:0009289">
    <property type="term" value="C:pilus"/>
    <property type="evidence" value="ECO:0007669"/>
    <property type="project" value="InterPro"/>
</dbReference>
<dbReference type="NCBIfam" id="TIGR02532">
    <property type="entry name" value="IV_pilin_GFxxxE"/>
    <property type="match status" value="1"/>
</dbReference>
<organism evidence="3 4">
    <name type="scientific">Citrobacter braakii</name>
    <dbReference type="NCBI Taxonomy" id="57706"/>
    <lineage>
        <taxon>Bacteria</taxon>
        <taxon>Pseudomonadati</taxon>
        <taxon>Pseudomonadota</taxon>
        <taxon>Gammaproteobacteria</taxon>
        <taxon>Enterobacterales</taxon>
        <taxon>Enterobacteriaceae</taxon>
        <taxon>Citrobacter</taxon>
        <taxon>Citrobacter freundii complex</taxon>
    </lineage>
</organism>
<gene>
    <name evidence="3" type="primary">tcpA</name>
    <name evidence="3" type="ORF">KAM621c_32330</name>
</gene>
<dbReference type="InterPro" id="IPR045584">
    <property type="entry name" value="Pilin-like"/>
</dbReference>
<dbReference type="Pfam" id="PF07963">
    <property type="entry name" value="N_methyl"/>
    <property type="match status" value="1"/>
</dbReference>
<dbReference type="Pfam" id="PF05946">
    <property type="entry name" value="TcpA"/>
    <property type="match status" value="1"/>
</dbReference>